<keyword evidence="3" id="KW-0732">Signal</keyword>
<evidence type="ECO:0000313" key="4">
    <source>
        <dbReference type="EMBL" id="KAG9266162.1"/>
    </source>
</evidence>
<gene>
    <name evidence="4" type="ORF">AMEX_G20670</name>
</gene>
<dbReference type="AlphaFoldDB" id="A0A8T2L850"/>
<accession>A0A8T2L850</accession>
<feature type="chain" id="PRO_5035822132" description="Ig-like domain-containing protein" evidence="3">
    <location>
        <begin position="33"/>
        <end position="323"/>
    </location>
</feature>
<keyword evidence="2" id="KW-0812">Transmembrane</keyword>
<feature type="region of interest" description="Disordered" evidence="1">
    <location>
        <begin position="253"/>
        <end position="318"/>
    </location>
</feature>
<name>A0A8T2L850_ASTMX</name>
<evidence type="ECO:0000256" key="3">
    <source>
        <dbReference type="SAM" id="SignalP"/>
    </source>
</evidence>
<dbReference type="Gene3D" id="2.60.40.10">
    <property type="entry name" value="Immunoglobulins"/>
    <property type="match status" value="1"/>
</dbReference>
<sequence length="323" mass="35338">MTSDAVGTGLRACGWASVWMLLLQLGSDPGAAETLVRQVGATVHLNVNIPVAESDDVRWKLKTDNVLIPLKNTAQDYIIENGNLQIREGNKKHSGLYFLEIFNSSGSCLLKKDFKIIFLEPVSNIKVLPTCPEGKNTTVTCTVDSGDDVHFLWKWTFNGSEKSEAPQAEPDNHTVRILFEDGVPDRLVCEARNALNDIRAEVQCRGYMWTLVAGAGFLLVCLLVGVLAVRRKRSAVSKSGTDDVYLDMTGRLQAKPQPQHPAAPPPDTCTYEQLRPLQNKPPPSSLSPSLSPESPESQSPSPPSPPPSSSKPVRLNIQDIYVL</sequence>
<proteinExistence type="predicted"/>
<evidence type="ECO:0000313" key="5">
    <source>
        <dbReference type="Proteomes" id="UP000752171"/>
    </source>
</evidence>
<protein>
    <recommendedName>
        <fullName evidence="6">Ig-like domain-containing protein</fullName>
    </recommendedName>
</protein>
<keyword evidence="2" id="KW-0472">Membrane</keyword>
<evidence type="ECO:0000256" key="2">
    <source>
        <dbReference type="SAM" id="Phobius"/>
    </source>
</evidence>
<evidence type="ECO:0000256" key="1">
    <source>
        <dbReference type="SAM" id="MobiDB-lite"/>
    </source>
</evidence>
<dbReference type="SUPFAM" id="SSF48726">
    <property type="entry name" value="Immunoglobulin"/>
    <property type="match status" value="2"/>
</dbReference>
<dbReference type="InterPro" id="IPR036179">
    <property type="entry name" value="Ig-like_dom_sf"/>
</dbReference>
<feature type="compositionally biased region" description="Pro residues" evidence="1">
    <location>
        <begin position="300"/>
        <end position="309"/>
    </location>
</feature>
<feature type="transmembrane region" description="Helical" evidence="2">
    <location>
        <begin position="206"/>
        <end position="229"/>
    </location>
</feature>
<dbReference type="Proteomes" id="UP000752171">
    <property type="component" value="Unassembled WGS sequence"/>
</dbReference>
<feature type="compositionally biased region" description="Pro residues" evidence="1">
    <location>
        <begin position="258"/>
        <end position="267"/>
    </location>
</feature>
<dbReference type="InterPro" id="IPR013783">
    <property type="entry name" value="Ig-like_fold"/>
</dbReference>
<organism evidence="4 5">
    <name type="scientific">Astyanax mexicanus</name>
    <name type="common">Blind cave fish</name>
    <name type="synonym">Astyanax fasciatus mexicanus</name>
    <dbReference type="NCBI Taxonomy" id="7994"/>
    <lineage>
        <taxon>Eukaryota</taxon>
        <taxon>Metazoa</taxon>
        <taxon>Chordata</taxon>
        <taxon>Craniata</taxon>
        <taxon>Vertebrata</taxon>
        <taxon>Euteleostomi</taxon>
        <taxon>Actinopterygii</taxon>
        <taxon>Neopterygii</taxon>
        <taxon>Teleostei</taxon>
        <taxon>Ostariophysi</taxon>
        <taxon>Characiformes</taxon>
        <taxon>Characoidei</taxon>
        <taxon>Acestrorhamphidae</taxon>
        <taxon>Acestrorhamphinae</taxon>
        <taxon>Astyanax</taxon>
    </lineage>
</organism>
<reference evidence="4 5" key="1">
    <citation type="submission" date="2021-07" db="EMBL/GenBank/DDBJ databases">
        <authorList>
            <person name="Imarazene B."/>
            <person name="Zahm M."/>
            <person name="Klopp C."/>
            <person name="Cabau C."/>
            <person name="Beille S."/>
            <person name="Jouanno E."/>
            <person name="Castinel A."/>
            <person name="Lluch J."/>
            <person name="Gil L."/>
            <person name="Kuchtly C."/>
            <person name="Lopez Roques C."/>
            <person name="Donnadieu C."/>
            <person name="Parrinello H."/>
            <person name="Journot L."/>
            <person name="Du K."/>
            <person name="Schartl M."/>
            <person name="Retaux S."/>
            <person name="Guiguen Y."/>
        </authorList>
    </citation>
    <scope>NUCLEOTIDE SEQUENCE [LARGE SCALE GENOMIC DNA]</scope>
    <source>
        <strain evidence="4">Pach_M1</strain>
        <tissue evidence="4">Testis</tissue>
    </source>
</reference>
<feature type="compositionally biased region" description="Low complexity" evidence="1">
    <location>
        <begin position="286"/>
        <end position="299"/>
    </location>
</feature>
<comment type="caution">
    <text evidence="4">The sequence shown here is derived from an EMBL/GenBank/DDBJ whole genome shotgun (WGS) entry which is preliminary data.</text>
</comment>
<keyword evidence="2" id="KW-1133">Transmembrane helix</keyword>
<evidence type="ECO:0008006" key="6">
    <source>
        <dbReference type="Google" id="ProtNLM"/>
    </source>
</evidence>
<dbReference type="EMBL" id="JAICCE010000017">
    <property type="protein sequence ID" value="KAG9266162.1"/>
    <property type="molecule type" value="Genomic_DNA"/>
</dbReference>
<feature type="signal peptide" evidence="3">
    <location>
        <begin position="1"/>
        <end position="32"/>
    </location>
</feature>